<feature type="transmembrane region" description="Helical" evidence="13">
    <location>
        <begin position="61"/>
        <end position="87"/>
    </location>
</feature>
<dbReference type="PRINTS" id="PR00237">
    <property type="entry name" value="GPCRRHODOPSN"/>
</dbReference>
<dbReference type="AlphaFoldDB" id="A0AAJ7WQ70"/>
<proteinExistence type="inferred from homology"/>
<keyword evidence="8 11" id="KW-0675">Receptor</keyword>
<name>A0AAJ7WQ70_PETMA</name>
<evidence type="ECO:0000256" key="5">
    <source>
        <dbReference type="ARBA" id="ARBA00023040"/>
    </source>
</evidence>
<evidence type="ECO:0000256" key="11">
    <source>
        <dbReference type="RuleBase" id="RU000688"/>
    </source>
</evidence>
<feature type="transmembrane region" description="Helical" evidence="13">
    <location>
        <begin position="315"/>
        <end position="337"/>
    </location>
</feature>
<dbReference type="KEGG" id="pmrn:116940333"/>
<evidence type="ECO:0000313" key="16">
    <source>
        <dbReference type="RefSeq" id="XP_032805910.1"/>
    </source>
</evidence>
<evidence type="ECO:0000259" key="14">
    <source>
        <dbReference type="PROSITE" id="PS50262"/>
    </source>
</evidence>
<keyword evidence="3 11" id="KW-0812">Transmembrane</keyword>
<organism evidence="15 16">
    <name type="scientific">Petromyzon marinus</name>
    <name type="common">Sea lamprey</name>
    <dbReference type="NCBI Taxonomy" id="7757"/>
    <lineage>
        <taxon>Eukaryota</taxon>
        <taxon>Metazoa</taxon>
        <taxon>Chordata</taxon>
        <taxon>Craniata</taxon>
        <taxon>Vertebrata</taxon>
        <taxon>Cyclostomata</taxon>
        <taxon>Hyperoartia</taxon>
        <taxon>Petromyzontiformes</taxon>
        <taxon>Petromyzontidae</taxon>
        <taxon>Petromyzon</taxon>
    </lineage>
</organism>
<dbReference type="InterPro" id="IPR000276">
    <property type="entry name" value="GPCR_Rhodpsn"/>
</dbReference>
<dbReference type="PROSITE" id="PS50262">
    <property type="entry name" value="G_PROTEIN_RECEP_F1_2"/>
    <property type="match status" value="1"/>
</dbReference>
<feature type="transmembrane region" description="Helical" evidence="13">
    <location>
        <begin position="275"/>
        <end position="295"/>
    </location>
</feature>
<keyword evidence="7" id="KW-0564">Palmitate</keyword>
<feature type="transmembrane region" description="Helical" evidence="13">
    <location>
        <begin position="223"/>
        <end position="254"/>
    </location>
</feature>
<dbReference type="PANTHER" id="PTHR46925">
    <property type="entry name" value="G-PROTEIN COUPLED RECEPTOR TKR-1-RELATED"/>
    <property type="match status" value="1"/>
</dbReference>
<protein>
    <submittedName>
        <fullName evidence="16">Neuromedin-K receptor-like</fullName>
    </submittedName>
</protein>
<dbReference type="GO" id="GO:0004995">
    <property type="term" value="F:tachykinin receptor activity"/>
    <property type="evidence" value="ECO:0007669"/>
    <property type="project" value="InterPro"/>
</dbReference>
<comment type="subcellular location">
    <subcellularLocation>
        <location evidence="1">Cell membrane</location>
        <topology evidence="1">Multi-pass membrane protein</topology>
    </subcellularLocation>
</comment>
<feature type="transmembrane region" description="Helical" evidence="13">
    <location>
        <begin position="99"/>
        <end position="124"/>
    </location>
</feature>
<dbReference type="FunFam" id="1.20.1070.10:FF:000291">
    <property type="entry name" value="Predicted protein"/>
    <property type="match status" value="1"/>
</dbReference>
<dbReference type="Gene3D" id="1.20.1070.10">
    <property type="entry name" value="Rhodopsin 7-helix transmembrane proteins"/>
    <property type="match status" value="1"/>
</dbReference>
<evidence type="ECO:0000256" key="3">
    <source>
        <dbReference type="ARBA" id="ARBA00022692"/>
    </source>
</evidence>
<feature type="compositionally biased region" description="Low complexity" evidence="12">
    <location>
        <begin position="401"/>
        <end position="423"/>
    </location>
</feature>
<evidence type="ECO:0000256" key="7">
    <source>
        <dbReference type="ARBA" id="ARBA00023139"/>
    </source>
</evidence>
<evidence type="ECO:0000256" key="10">
    <source>
        <dbReference type="PIRSR" id="PIRSR601681-50"/>
    </source>
</evidence>
<evidence type="ECO:0000256" key="8">
    <source>
        <dbReference type="ARBA" id="ARBA00023170"/>
    </source>
</evidence>
<gene>
    <name evidence="16" type="primary">LOC116940333</name>
</gene>
<feature type="transmembrane region" description="Helical" evidence="13">
    <location>
        <begin position="178"/>
        <end position="197"/>
    </location>
</feature>
<feature type="domain" description="G-protein coupled receptors family 1 profile" evidence="14">
    <location>
        <begin position="78"/>
        <end position="334"/>
    </location>
</feature>
<dbReference type="InterPro" id="IPR001681">
    <property type="entry name" value="Neurokn_rcpt"/>
</dbReference>
<feature type="region of interest" description="Disordered" evidence="12">
    <location>
        <begin position="401"/>
        <end position="453"/>
    </location>
</feature>
<keyword evidence="15" id="KW-1185">Reference proteome</keyword>
<evidence type="ECO:0000256" key="9">
    <source>
        <dbReference type="ARBA" id="ARBA00023224"/>
    </source>
</evidence>
<accession>A0AAJ7WQ70</accession>
<comment type="similarity">
    <text evidence="11">Belongs to the G-protein coupled receptor 1 family.</text>
</comment>
<keyword evidence="10" id="KW-1015">Disulfide bond</keyword>
<dbReference type="Pfam" id="PF00001">
    <property type="entry name" value="7tm_1"/>
    <property type="match status" value="1"/>
</dbReference>
<dbReference type="PRINTS" id="PR00244">
    <property type="entry name" value="NEUROKININR"/>
</dbReference>
<dbReference type="PANTHER" id="PTHR46925:SF2">
    <property type="entry name" value="G-PROTEIN COUPLED RECEPTOR TKR-1-RELATED"/>
    <property type="match status" value="1"/>
</dbReference>
<dbReference type="InterPro" id="IPR017452">
    <property type="entry name" value="GPCR_Rhodpsn_7TM"/>
</dbReference>
<evidence type="ECO:0000256" key="1">
    <source>
        <dbReference type="ARBA" id="ARBA00004651"/>
    </source>
</evidence>
<keyword evidence="2" id="KW-1003">Cell membrane</keyword>
<dbReference type="Proteomes" id="UP001318040">
    <property type="component" value="Chromosome 8"/>
</dbReference>
<keyword evidence="4 13" id="KW-1133">Transmembrane helix</keyword>
<reference evidence="16" key="1">
    <citation type="submission" date="2025-08" db="UniProtKB">
        <authorList>
            <consortium name="RefSeq"/>
        </authorList>
    </citation>
    <scope>IDENTIFICATION</scope>
    <source>
        <tissue evidence="16">Sperm</tissue>
    </source>
</reference>
<evidence type="ECO:0000256" key="2">
    <source>
        <dbReference type="ARBA" id="ARBA00022475"/>
    </source>
</evidence>
<dbReference type="GO" id="GO:0097225">
    <property type="term" value="C:sperm midpiece"/>
    <property type="evidence" value="ECO:0007669"/>
    <property type="project" value="TreeGrafter"/>
</dbReference>
<dbReference type="RefSeq" id="XP_032805910.1">
    <property type="nucleotide sequence ID" value="XM_032950019.1"/>
</dbReference>
<evidence type="ECO:0000256" key="13">
    <source>
        <dbReference type="SAM" id="Phobius"/>
    </source>
</evidence>
<feature type="transmembrane region" description="Helical" evidence="13">
    <location>
        <begin position="136"/>
        <end position="157"/>
    </location>
</feature>
<keyword evidence="9 11" id="KW-0807">Transducer</keyword>
<evidence type="ECO:0000256" key="12">
    <source>
        <dbReference type="SAM" id="MobiDB-lite"/>
    </source>
</evidence>
<dbReference type="SUPFAM" id="SSF81321">
    <property type="entry name" value="Family A G protein-coupled receptor-like"/>
    <property type="match status" value="1"/>
</dbReference>
<keyword evidence="5 11" id="KW-0297">G-protein coupled receptor</keyword>
<evidence type="ECO:0000256" key="6">
    <source>
        <dbReference type="ARBA" id="ARBA00023136"/>
    </source>
</evidence>
<keyword evidence="7" id="KW-0449">Lipoprotein</keyword>
<evidence type="ECO:0000313" key="15">
    <source>
        <dbReference type="Proteomes" id="UP001318040"/>
    </source>
</evidence>
<keyword evidence="6 13" id="KW-0472">Membrane</keyword>
<dbReference type="GO" id="GO:0005886">
    <property type="term" value="C:plasma membrane"/>
    <property type="evidence" value="ECO:0007669"/>
    <property type="project" value="UniProtKB-SubCell"/>
</dbReference>
<feature type="disulfide bond" evidence="10">
    <location>
        <begin position="134"/>
        <end position="209"/>
    </location>
</feature>
<sequence length="453" mass="51344">MEHLVVSTALGLASQPNATWDPASSANASSWSHDSSSTSSPLVNASAGGATNRFAQRPWQVALWSVAYGGIVAVAFFGNMVVIWIVVAHRRMRTVTNYFLVNLAVADSAMAALNTSINFVYAVHNDWYFGGAYCRFQNFIPVAAVFASIYSMTAIAVDRYMAIRHPLKPRMTAQSTRLVMAGIWALAMCLSLPLSIYSRVEQRFGRFVCLVDWPGKMGGDSQFIYQLVVMTLVYVFPLLVMAVTYTIVGVTLWGGTIPGDSSEHFREQLRSKRKVVKMMIVVVVTFAVCWMPYHVYFLLGRTLNRIYHRKYIQQVYLAIFWLAMSSTMYNPIIYCCLNSRFRTGFKRAFRWCPLVRVSSDEALELYSTKSRRTRHSVMMYSLTRIDTSVLTSLDSQQLQQQQQQQQQQQPKQQQQQEQQQQQQTHEAQREERPSGTRPTLPGPGTNGHPNLFA</sequence>
<evidence type="ECO:0000256" key="4">
    <source>
        <dbReference type="ARBA" id="ARBA00022989"/>
    </source>
</evidence>
<dbReference type="GO" id="GO:1902093">
    <property type="term" value="P:positive regulation of flagellated sperm motility"/>
    <property type="evidence" value="ECO:0007669"/>
    <property type="project" value="TreeGrafter"/>
</dbReference>
<dbReference type="PROSITE" id="PS00237">
    <property type="entry name" value="G_PROTEIN_RECEP_F1_1"/>
    <property type="match status" value="1"/>
</dbReference>